<dbReference type="GO" id="GO:0016787">
    <property type="term" value="F:hydrolase activity"/>
    <property type="evidence" value="ECO:0007669"/>
    <property type="project" value="UniProtKB-KW"/>
</dbReference>
<evidence type="ECO:0000256" key="3">
    <source>
        <dbReference type="ARBA" id="ARBA00022801"/>
    </source>
</evidence>
<gene>
    <name evidence="6" type="ORF">KP79_PYT20972</name>
</gene>
<reference evidence="6 7" key="1">
    <citation type="journal article" date="2017" name="Nat. Ecol. Evol.">
        <title>Scallop genome provides insights into evolution of bilaterian karyotype and development.</title>
        <authorList>
            <person name="Wang S."/>
            <person name="Zhang J."/>
            <person name="Jiao W."/>
            <person name="Li J."/>
            <person name="Xun X."/>
            <person name="Sun Y."/>
            <person name="Guo X."/>
            <person name="Huan P."/>
            <person name="Dong B."/>
            <person name="Zhang L."/>
            <person name="Hu X."/>
            <person name="Sun X."/>
            <person name="Wang J."/>
            <person name="Zhao C."/>
            <person name="Wang Y."/>
            <person name="Wang D."/>
            <person name="Huang X."/>
            <person name="Wang R."/>
            <person name="Lv J."/>
            <person name="Li Y."/>
            <person name="Zhang Z."/>
            <person name="Liu B."/>
            <person name="Lu W."/>
            <person name="Hui Y."/>
            <person name="Liang J."/>
            <person name="Zhou Z."/>
            <person name="Hou R."/>
            <person name="Li X."/>
            <person name="Liu Y."/>
            <person name="Li H."/>
            <person name="Ning X."/>
            <person name="Lin Y."/>
            <person name="Zhao L."/>
            <person name="Xing Q."/>
            <person name="Dou J."/>
            <person name="Li Y."/>
            <person name="Mao J."/>
            <person name="Guo H."/>
            <person name="Dou H."/>
            <person name="Li T."/>
            <person name="Mu C."/>
            <person name="Jiang W."/>
            <person name="Fu Q."/>
            <person name="Fu X."/>
            <person name="Miao Y."/>
            <person name="Liu J."/>
            <person name="Yu Q."/>
            <person name="Li R."/>
            <person name="Liao H."/>
            <person name="Li X."/>
            <person name="Kong Y."/>
            <person name="Jiang Z."/>
            <person name="Chourrout D."/>
            <person name="Li R."/>
            <person name="Bao Z."/>
        </authorList>
    </citation>
    <scope>NUCLEOTIDE SEQUENCE [LARGE SCALE GENOMIC DNA]</scope>
    <source>
        <strain evidence="6 7">PY_sf001</strain>
    </source>
</reference>
<accession>A0A210R503</accession>
<dbReference type="OrthoDB" id="408631at2759"/>
<evidence type="ECO:0000313" key="6">
    <source>
        <dbReference type="EMBL" id="OWF56045.1"/>
    </source>
</evidence>
<evidence type="ECO:0000256" key="4">
    <source>
        <dbReference type="RuleBase" id="RU361235"/>
    </source>
</evidence>
<dbReference type="InterPro" id="IPR019826">
    <property type="entry name" value="Carboxylesterase_B_AS"/>
</dbReference>
<dbReference type="PROSITE" id="PS00941">
    <property type="entry name" value="CARBOXYLESTERASE_B_2"/>
    <property type="match status" value="1"/>
</dbReference>
<feature type="signal peptide" evidence="4">
    <location>
        <begin position="1"/>
        <end position="20"/>
    </location>
</feature>
<keyword evidence="3 4" id="KW-0378">Hydrolase</keyword>
<dbReference type="InterPro" id="IPR019819">
    <property type="entry name" value="Carboxylesterase_B_CS"/>
</dbReference>
<comment type="caution">
    <text evidence="6">The sequence shown here is derived from an EMBL/GenBank/DDBJ whole genome shotgun (WGS) entry which is preliminary data.</text>
</comment>
<evidence type="ECO:0000256" key="1">
    <source>
        <dbReference type="ARBA" id="ARBA00005964"/>
    </source>
</evidence>
<dbReference type="STRING" id="6573.A0A210R503"/>
<dbReference type="EC" id="3.1.1.-" evidence="4"/>
<name>A0A210R503_MIZYE</name>
<dbReference type="PROSITE" id="PS00122">
    <property type="entry name" value="CARBOXYLESTERASE_B_1"/>
    <property type="match status" value="1"/>
</dbReference>
<comment type="similarity">
    <text evidence="1 4">Belongs to the type-B carboxylesterase/lipase family.</text>
</comment>
<dbReference type="Proteomes" id="UP000242188">
    <property type="component" value="Unassembled WGS sequence"/>
</dbReference>
<evidence type="ECO:0000259" key="5">
    <source>
        <dbReference type="Pfam" id="PF00135"/>
    </source>
</evidence>
<dbReference type="InterPro" id="IPR051093">
    <property type="entry name" value="Neuroligin/BSAL"/>
</dbReference>
<dbReference type="Pfam" id="PF00135">
    <property type="entry name" value="COesterase"/>
    <property type="match status" value="1"/>
</dbReference>
<dbReference type="InterPro" id="IPR029058">
    <property type="entry name" value="AB_hydrolase_fold"/>
</dbReference>
<protein>
    <recommendedName>
        <fullName evidence="4">Carboxylic ester hydrolase</fullName>
        <ecNumber evidence="4">3.1.1.-</ecNumber>
    </recommendedName>
</protein>
<dbReference type="EMBL" id="NEDP02000370">
    <property type="protein sequence ID" value="OWF56045.1"/>
    <property type="molecule type" value="Genomic_DNA"/>
</dbReference>
<dbReference type="PANTHER" id="PTHR43903">
    <property type="entry name" value="NEUROLIGIN"/>
    <property type="match status" value="1"/>
</dbReference>
<feature type="chain" id="PRO_5011827134" description="Carboxylic ester hydrolase" evidence="4">
    <location>
        <begin position="21"/>
        <end position="602"/>
    </location>
</feature>
<dbReference type="AlphaFoldDB" id="A0A210R503"/>
<dbReference type="ESTHER" id="mizye-a0a210r503">
    <property type="family name" value="Carb_B_Mollusca"/>
</dbReference>
<keyword evidence="2 4" id="KW-0732">Signal</keyword>
<evidence type="ECO:0000313" key="7">
    <source>
        <dbReference type="Proteomes" id="UP000242188"/>
    </source>
</evidence>
<organism evidence="6 7">
    <name type="scientific">Mizuhopecten yessoensis</name>
    <name type="common">Japanese scallop</name>
    <name type="synonym">Patinopecten yessoensis</name>
    <dbReference type="NCBI Taxonomy" id="6573"/>
    <lineage>
        <taxon>Eukaryota</taxon>
        <taxon>Metazoa</taxon>
        <taxon>Spiralia</taxon>
        <taxon>Lophotrochozoa</taxon>
        <taxon>Mollusca</taxon>
        <taxon>Bivalvia</taxon>
        <taxon>Autobranchia</taxon>
        <taxon>Pteriomorphia</taxon>
        <taxon>Pectinida</taxon>
        <taxon>Pectinoidea</taxon>
        <taxon>Pectinidae</taxon>
        <taxon>Mizuhopecten</taxon>
    </lineage>
</organism>
<keyword evidence="7" id="KW-1185">Reference proteome</keyword>
<dbReference type="Gene3D" id="3.40.50.1820">
    <property type="entry name" value="alpha/beta hydrolase"/>
    <property type="match status" value="1"/>
</dbReference>
<dbReference type="InterPro" id="IPR002018">
    <property type="entry name" value="CarbesteraseB"/>
</dbReference>
<evidence type="ECO:0000256" key="2">
    <source>
        <dbReference type="ARBA" id="ARBA00022729"/>
    </source>
</evidence>
<sequence length="602" mass="66863">MIVSVCVLVVFVLCSGEVYGDQKTVTASVGSIIGFSGFSNFDGRGKGTKVWKYLGIPYTQPPVGERRFRKPVPLSNFQTSFKAFKFGPACPQNRIMASMWIPGETYYSEDCLTLNIFVPEATSPIGGKLPVMLWIHGGAYAIGQSAIYSGENLAAFGDVIVVTVNYRLGALGFLATHDDDVRGNYGLWDQHLAMQWVHNNIRSFGGNPEEVTLFGESAGAASTVYQAMYPGNRGLMKRIISESGSANSAWAFQSRDNSARYTTLLGKSLGCPNLTNTMAVVTCLRGKPFQDIIDHSRVGTLKETLFRTEFAPVVDNEIVFIDPLTAFGPGSYMPRPVRDFFSEIDVITGINKGDGEFITAASLLPYLQNMLTSYPSKKPIEILEETIFPLLLSDRLGNTTTTLNKVAVFLYKDWHQPYIQNQTYIHELLDLSSDHFFFIPSLFTARAHAENTNNASTYLFQFSHQSSYTKTSNWIQGAQHGDEIAYVFGFPAGTLKTAMKYPDQVTQQQMTLSTAVMTYWTNFAKTGNPNYPIAVDNSPVWPEYDLERLRFIDFDTNITISNHMYATREAFWLHLARDLQNNVISAGTSSHVIPPLPGIIIG</sequence>
<dbReference type="SUPFAM" id="SSF53474">
    <property type="entry name" value="alpha/beta-Hydrolases"/>
    <property type="match status" value="1"/>
</dbReference>
<feature type="domain" description="Carboxylesterase type B" evidence="5">
    <location>
        <begin position="22"/>
        <end position="572"/>
    </location>
</feature>
<proteinExistence type="inferred from homology"/>